<sequence length="146" mass="16681">MRITYKGDYALKTILDLALNYNNGVVTIHDLAKRLDIPVKFLEQVLLNLKKGGFVESRRGKIGGYLLAKHPAKIKVGDVVRFVEGYVEPIACIENGYKGCRDLYRCAFRPVWQRVDEATKSVIDSVNFEELVEKARANRRNFVYSI</sequence>
<organism evidence="2 3">
    <name type="scientific">Candidatus Ghiorseimicrobium undicola</name>
    <dbReference type="NCBI Taxonomy" id="1974746"/>
    <lineage>
        <taxon>Bacteria</taxon>
        <taxon>Pseudomonadati</taxon>
        <taxon>Candidatus Omnitrophota</taxon>
        <taxon>Candidatus Ghiorseimicrobium</taxon>
    </lineage>
</organism>
<keyword evidence="1" id="KW-0238">DNA-binding</keyword>
<dbReference type="InterPro" id="IPR036388">
    <property type="entry name" value="WH-like_DNA-bd_sf"/>
</dbReference>
<dbReference type="GO" id="GO:0003677">
    <property type="term" value="F:DNA binding"/>
    <property type="evidence" value="ECO:0007669"/>
    <property type="project" value="UniProtKB-KW"/>
</dbReference>
<proteinExistence type="predicted"/>
<dbReference type="GO" id="GO:0005829">
    <property type="term" value="C:cytosol"/>
    <property type="evidence" value="ECO:0007669"/>
    <property type="project" value="TreeGrafter"/>
</dbReference>
<name>A0A2H0LY37_9BACT</name>
<dbReference type="GO" id="GO:0003700">
    <property type="term" value="F:DNA-binding transcription factor activity"/>
    <property type="evidence" value="ECO:0007669"/>
    <property type="project" value="TreeGrafter"/>
</dbReference>
<gene>
    <name evidence="2" type="ORF">COV72_03650</name>
</gene>
<dbReference type="Pfam" id="PF02082">
    <property type="entry name" value="Rrf2"/>
    <property type="match status" value="1"/>
</dbReference>
<dbReference type="InterPro" id="IPR036390">
    <property type="entry name" value="WH_DNA-bd_sf"/>
</dbReference>
<evidence type="ECO:0000313" key="3">
    <source>
        <dbReference type="Proteomes" id="UP000229641"/>
    </source>
</evidence>
<dbReference type="Gene3D" id="1.10.10.10">
    <property type="entry name" value="Winged helix-like DNA-binding domain superfamily/Winged helix DNA-binding domain"/>
    <property type="match status" value="1"/>
</dbReference>
<protein>
    <submittedName>
        <fullName evidence="2">Transcriptional regulator</fullName>
    </submittedName>
</protein>
<dbReference type="AlphaFoldDB" id="A0A2H0LY37"/>
<comment type="caution">
    <text evidence="2">The sequence shown here is derived from an EMBL/GenBank/DDBJ whole genome shotgun (WGS) entry which is preliminary data.</text>
</comment>
<dbReference type="EMBL" id="PCWA01000052">
    <property type="protein sequence ID" value="PIQ89296.1"/>
    <property type="molecule type" value="Genomic_DNA"/>
</dbReference>
<dbReference type="Proteomes" id="UP000229641">
    <property type="component" value="Unassembled WGS sequence"/>
</dbReference>
<dbReference type="SUPFAM" id="SSF46785">
    <property type="entry name" value="Winged helix' DNA-binding domain"/>
    <property type="match status" value="1"/>
</dbReference>
<dbReference type="PANTHER" id="PTHR33221">
    <property type="entry name" value="WINGED HELIX-TURN-HELIX TRANSCRIPTIONAL REGULATOR, RRF2 FAMILY"/>
    <property type="match status" value="1"/>
</dbReference>
<dbReference type="PROSITE" id="PS51197">
    <property type="entry name" value="HTH_RRF2_2"/>
    <property type="match status" value="1"/>
</dbReference>
<dbReference type="NCBIfam" id="TIGR00738">
    <property type="entry name" value="rrf2_super"/>
    <property type="match status" value="1"/>
</dbReference>
<accession>A0A2H0LY37</accession>
<dbReference type="PANTHER" id="PTHR33221:SF5">
    <property type="entry name" value="HTH-TYPE TRANSCRIPTIONAL REGULATOR ISCR"/>
    <property type="match status" value="1"/>
</dbReference>
<evidence type="ECO:0000256" key="1">
    <source>
        <dbReference type="ARBA" id="ARBA00023125"/>
    </source>
</evidence>
<dbReference type="InterPro" id="IPR000944">
    <property type="entry name" value="Tscrpt_reg_Rrf2"/>
</dbReference>
<evidence type="ECO:0000313" key="2">
    <source>
        <dbReference type="EMBL" id="PIQ89296.1"/>
    </source>
</evidence>
<reference evidence="2 3" key="1">
    <citation type="submission" date="2017-09" db="EMBL/GenBank/DDBJ databases">
        <title>Depth-based differentiation of microbial function through sediment-hosted aquifers and enrichment of novel symbionts in the deep terrestrial subsurface.</title>
        <authorList>
            <person name="Probst A.J."/>
            <person name="Ladd B."/>
            <person name="Jarett J.K."/>
            <person name="Geller-Mcgrath D.E."/>
            <person name="Sieber C.M."/>
            <person name="Emerson J.B."/>
            <person name="Anantharaman K."/>
            <person name="Thomas B.C."/>
            <person name="Malmstrom R."/>
            <person name="Stieglmeier M."/>
            <person name="Klingl A."/>
            <person name="Woyke T."/>
            <person name="Ryan C.M."/>
            <person name="Banfield J.F."/>
        </authorList>
    </citation>
    <scope>NUCLEOTIDE SEQUENCE [LARGE SCALE GENOMIC DNA]</scope>
    <source>
        <strain evidence="2">CG11_big_fil_rev_8_21_14_0_20_42_13</strain>
    </source>
</reference>